<proteinExistence type="predicted"/>
<evidence type="ECO:0000313" key="1">
    <source>
        <dbReference type="EMBL" id="MBK0404458.1"/>
    </source>
</evidence>
<protein>
    <submittedName>
        <fullName evidence="1">Uncharacterized protein</fullName>
    </submittedName>
</protein>
<accession>A0ABS1C4Y9</accession>
<dbReference type="RefSeq" id="WP_200507298.1">
    <property type="nucleotide sequence ID" value="NZ_JAEHFX010000009.1"/>
</dbReference>
<sequence>MEEQIKTDQYFIEKMLSKGEKFCSYPLIIDAMRDAEDRIKANKAALETQE</sequence>
<gene>
    <name evidence="1" type="ORF">I5M27_15775</name>
</gene>
<organism evidence="1 2">
    <name type="scientific">Adhaeribacter terrigena</name>
    <dbReference type="NCBI Taxonomy" id="2793070"/>
    <lineage>
        <taxon>Bacteria</taxon>
        <taxon>Pseudomonadati</taxon>
        <taxon>Bacteroidota</taxon>
        <taxon>Cytophagia</taxon>
        <taxon>Cytophagales</taxon>
        <taxon>Hymenobacteraceae</taxon>
        <taxon>Adhaeribacter</taxon>
    </lineage>
</organism>
<dbReference type="Proteomes" id="UP000644147">
    <property type="component" value="Unassembled WGS sequence"/>
</dbReference>
<name>A0ABS1C4Y9_9BACT</name>
<keyword evidence="2" id="KW-1185">Reference proteome</keyword>
<dbReference type="EMBL" id="JAEHFX010000009">
    <property type="protein sequence ID" value="MBK0404458.1"/>
    <property type="molecule type" value="Genomic_DNA"/>
</dbReference>
<reference evidence="1 2" key="1">
    <citation type="submission" date="2020-12" db="EMBL/GenBank/DDBJ databases">
        <title>Bacterial novel species Adhaeribacter sp. BT258 isolated from soil.</title>
        <authorList>
            <person name="Jung H.-Y."/>
        </authorList>
    </citation>
    <scope>NUCLEOTIDE SEQUENCE [LARGE SCALE GENOMIC DNA]</scope>
    <source>
        <strain evidence="1 2">BT258</strain>
    </source>
</reference>
<comment type="caution">
    <text evidence="1">The sequence shown here is derived from an EMBL/GenBank/DDBJ whole genome shotgun (WGS) entry which is preliminary data.</text>
</comment>
<evidence type="ECO:0000313" key="2">
    <source>
        <dbReference type="Proteomes" id="UP000644147"/>
    </source>
</evidence>